<comment type="caution">
    <text evidence="10">The sequence shown here is derived from an EMBL/GenBank/DDBJ whole genome shotgun (WGS) entry which is preliminary data.</text>
</comment>
<keyword evidence="6 8" id="KW-1133">Transmembrane helix</keyword>
<dbReference type="GeneID" id="78362231"/>
<evidence type="ECO:0000256" key="6">
    <source>
        <dbReference type="ARBA" id="ARBA00022989"/>
    </source>
</evidence>
<evidence type="ECO:0000313" key="11">
    <source>
        <dbReference type="Proteomes" id="UP000214610"/>
    </source>
</evidence>
<feature type="transmembrane region" description="Helical" evidence="9">
    <location>
        <begin position="21"/>
        <end position="45"/>
    </location>
</feature>
<dbReference type="EMBL" id="NHMP01000005">
    <property type="protein sequence ID" value="OXE47273.1"/>
    <property type="molecule type" value="Genomic_DNA"/>
</dbReference>
<keyword evidence="11" id="KW-1185">Reference proteome</keyword>
<dbReference type="Proteomes" id="UP000214610">
    <property type="component" value="Unassembled WGS sequence"/>
</dbReference>
<feature type="transmembrane region" description="Helical" evidence="9">
    <location>
        <begin position="415"/>
        <end position="430"/>
    </location>
</feature>
<comment type="subcellular location">
    <subcellularLocation>
        <location evidence="1 8">Cell membrane</location>
        <topology evidence="1 8">Multi-pass membrane protein</topology>
    </subcellularLocation>
</comment>
<evidence type="ECO:0000256" key="9">
    <source>
        <dbReference type="SAM" id="Phobius"/>
    </source>
</evidence>
<comment type="similarity">
    <text evidence="2 8">Belongs to the nucleobase:cation symporter-2 (NCS2) (TC 2.A.40) family. Azg-like subfamily.</text>
</comment>
<evidence type="ECO:0000313" key="10">
    <source>
        <dbReference type="EMBL" id="OXE47273.1"/>
    </source>
</evidence>
<feature type="transmembrane region" description="Helical" evidence="9">
    <location>
        <begin position="197"/>
        <end position="218"/>
    </location>
</feature>
<dbReference type="InterPro" id="IPR045018">
    <property type="entry name" value="Azg-like"/>
</dbReference>
<dbReference type="Pfam" id="PF00860">
    <property type="entry name" value="Xan_ur_permease"/>
    <property type="match status" value="1"/>
</dbReference>
<dbReference type="AlphaFoldDB" id="A0A227KI19"/>
<name>A0A227KI19_9BURK</name>
<keyword evidence="3 8" id="KW-0813">Transport</keyword>
<dbReference type="RefSeq" id="WP_066594350.1">
    <property type="nucleotide sequence ID" value="NZ_CAJTBZ010000010.1"/>
</dbReference>
<sequence>MHQFLQKYLGFNPENTTIRTEIIAGLSTFLTMAYILAVNPAILSVTGMDKGALFTTTALTSAIATLIMAFYAKMPFGLAPGMGMNAFFAYTVCISMGHTWQFALTAILIEGIIFILLTVTNVREKIVHSIPTSLQTAIGVGIGLFIAFIGLQNAGISVKNDATLVSLGNIFDPSVMLVIIGLIVTAVLLVKKVTGALLIGIAVTTLCGLPFGITHFNGFFSLPPSIGPIFMQFEWHNLFTVDMVMVVLSFLFMDLFDTLGTLVSLMIKAGFVKNGNLPRLKESFFADAVGTTVGACLGTSAISTYVESAAGVSAGGKSGLTALVIAVFFLLSLLFSAVFLAIPTQATAPVLILVGFFMISCIKEIDLSDFAEAIPAFICIITIPLTYSIANGIVFGLLSYVLINLFSGKAQRIKPEMYMLAVFFIIMLMLH</sequence>
<keyword evidence="4 8" id="KW-1003">Cell membrane</keyword>
<gene>
    <name evidence="10" type="ORF">ADH67_08935</name>
</gene>
<feature type="transmembrane region" description="Helical" evidence="9">
    <location>
        <begin position="51"/>
        <end position="71"/>
    </location>
</feature>
<protein>
    <submittedName>
        <fullName evidence="10">NCS2 family permease</fullName>
    </submittedName>
</protein>
<organism evidence="10 11">
    <name type="scientific">Turicimonas muris</name>
    <dbReference type="NCBI Taxonomy" id="1796652"/>
    <lineage>
        <taxon>Bacteria</taxon>
        <taxon>Pseudomonadati</taxon>
        <taxon>Pseudomonadota</taxon>
        <taxon>Betaproteobacteria</taxon>
        <taxon>Burkholderiales</taxon>
        <taxon>Sutterellaceae</taxon>
        <taxon>Turicimonas</taxon>
    </lineage>
</organism>
<evidence type="ECO:0000256" key="4">
    <source>
        <dbReference type="ARBA" id="ARBA00022475"/>
    </source>
</evidence>
<feature type="transmembrane region" description="Helical" evidence="9">
    <location>
        <begin position="78"/>
        <end position="97"/>
    </location>
</feature>
<dbReference type="PANTHER" id="PTHR43337:SF1">
    <property type="entry name" value="XANTHINE_URACIL PERMEASE C887.17-RELATED"/>
    <property type="match status" value="1"/>
</dbReference>
<feature type="transmembrane region" description="Helical" evidence="9">
    <location>
        <begin position="134"/>
        <end position="151"/>
    </location>
</feature>
<feature type="transmembrane region" description="Helical" evidence="9">
    <location>
        <begin position="373"/>
        <end position="403"/>
    </location>
</feature>
<evidence type="ECO:0000256" key="8">
    <source>
        <dbReference type="PIRNR" id="PIRNR005353"/>
    </source>
</evidence>
<dbReference type="PIRSF" id="PIRSF005353">
    <property type="entry name" value="PbuG"/>
    <property type="match status" value="1"/>
</dbReference>
<dbReference type="GO" id="GO:0005886">
    <property type="term" value="C:plasma membrane"/>
    <property type="evidence" value="ECO:0007669"/>
    <property type="project" value="UniProtKB-SubCell"/>
</dbReference>
<evidence type="ECO:0000256" key="2">
    <source>
        <dbReference type="ARBA" id="ARBA00005697"/>
    </source>
</evidence>
<evidence type="ECO:0000256" key="3">
    <source>
        <dbReference type="ARBA" id="ARBA00022448"/>
    </source>
</evidence>
<dbReference type="GO" id="GO:0005345">
    <property type="term" value="F:purine nucleobase transmembrane transporter activity"/>
    <property type="evidence" value="ECO:0007669"/>
    <property type="project" value="TreeGrafter"/>
</dbReference>
<dbReference type="InterPro" id="IPR026033">
    <property type="entry name" value="Azg-like_bact_archaea"/>
</dbReference>
<keyword evidence="5 8" id="KW-0812">Transmembrane</keyword>
<feature type="transmembrane region" description="Helical" evidence="9">
    <location>
        <begin position="103"/>
        <end position="122"/>
    </location>
</feature>
<dbReference type="InterPro" id="IPR006043">
    <property type="entry name" value="NCS2"/>
</dbReference>
<feature type="transmembrane region" description="Helical" evidence="9">
    <location>
        <begin position="284"/>
        <end position="306"/>
    </location>
</feature>
<reference evidence="11" key="1">
    <citation type="submission" date="2017-05" db="EMBL/GenBank/DDBJ databases">
        <title>Improved OligoMM genomes.</title>
        <authorList>
            <person name="Garzetti D."/>
        </authorList>
    </citation>
    <scope>NUCLEOTIDE SEQUENCE [LARGE SCALE GENOMIC DNA]</scope>
    <source>
        <strain evidence="11">YL45</strain>
    </source>
</reference>
<evidence type="ECO:0000256" key="1">
    <source>
        <dbReference type="ARBA" id="ARBA00004651"/>
    </source>
</evidence>
<feature type="transmembrane region" description="Helical" evidence="9">
    <location>
        <begin position="318"/>
        <end position="342"/>
    </location>
</feature>
<evidence type="ECO:0000256" key="7">
    <source>
        <dbReference type="ARBA" id="ARBA00023136"/>
    </source>
</evidence>
<feature type="transmembrane region" description="Helical" evidence="9">
    <location>
        <begin position="349"/>
        <end position="367"/>
    </location>
</feature>
<accession>A0A227KI19</accession>
<keyword evidence="7 8" id="KW-0472">Membrane</keyword>
<feature type="transmembrane region" description="Helical" evidence="9">
    <location>
        <begin position="171"/>
        <end position="190"/>
    </location>
</feature>
<dbReference type="PANTHER" id="PTHR43337">
    <property type="entry name" value="XANTHINE/URACIL PERMEASE C887.17-RELATED"/>
    <property type="match status" value="1"/>
</dbReference>
<feature type="transmembrane region" description="Helical" evidence="9">
    <location>
        <begin position="238"/>
        <end position="263"/>
    </location>
</feature>
<proteinExistence type="inferred from homology"/>
<evidence type="ECO:0000256" key="5">
    <source>
        <dbReference type="ARBA" id="ARBA00022692"/>
    </source>
</evidence>